<reference evidence="2 3" key="1">
    <citation type="submission" date="2019-03" db="EMBL/GenBank/DDBJ databases">
        <title>Genomic Encyclopedia of Type Strains, Phase IV (KMG-IV): sequencing the most valuable type-strain genomes for metagenomic binning, comparative biology and taxonomic classification.</title>
        <authorList>
            <person name="Goeker M."/>
        </authorList>
    </citation>
    <scope>NUCLEOTIDE SEQUENCE [LARGE SCALE GENOMIC DNA]</scope>
    <source>
        <strain evidence="2 3">DSM 44496</strain>
    </source>
</reference>
<organism evidence="2 3">
    <name type="scientific">Nocardia ignorata</name>
    <dbReference type="NCBI Taxonomy" id="145285"/>
    <lineage>
        <taxon>Bacteria</taxon>
        <taxon>Bacillati</taxon>
        <taxon>Actinomycetota</taxon>
        <taxon>Actinomycetes</taxon>
        <taxon>Mycobacteriales</taxon>
        <taxon>Nocardiaceae</taxon>
        <taxon>Nocardia</taxon>
    </lineage>
</organism>
<evidence type="ECO:0000256" key="1">
    <source>
        <dbReference type="SAM" id="SignalP"/>
    </source>
</evidence>
<evidence type="ECO:0000313" key="2">
    <source>
        <dbReference type="EMBL" id="TDP28218.1"/>
    </source>
</evidence>
<keyword evidence="1" id="KW-0732">Signal</keyword>
<sequence length="221" mass="24226">MVRTGKRAAVLQMLLTRAGLSPASVPSAPRLSDLATTSVAELDAIYSGLGGTPPMPRPRPGAWDMAFTDGLVVELDEELHFNRYRAQTLQAFDAAVLPWHADYLDYCTRHEPRCLVAGRWGRRWTTRPCEAMFGPPDRSEISMVLGAPRWKQRALYDAVKDLIAIQASGPRLARVSVWDRLDGIVIGDALDRKAVVDPERLAAFLAQRTCGATGLGRTLGS</sequence>
<feature type="chain" id="PRO_5020307861" description="Winged helix DNA-binding domain-containing protein" evidence="1">
    <location>
        <begin position="24"/>
        <end position="221"/>
    </location>
</feature>
<feature type="signal peptide" evidence="1">
    <location>
        <begin position="1"/>
        <end position="23"/>
    </location>
</feature>
<dbReference type="Pfam" id="PF23913">
    <property type="entry name" value="DUF7255"/>
    <property type="match status" value="1"/>
</dbReference>
<accession>A0A4R6NWX1</accession>
<dbReference type="InterPro" id="IPR055679">
    <property type="entry name" value="DUF7255"/>
</dbReference>
<dbReference type="Proteomes" id="UP000295087">
    <property type="component" value="Unassembled WGS sequence"/>
</dbReference>
<proteinExistence type="predicted"/>
<dbReference type="RefSeq" id="WP_243750161.1">
    <property type="nucleotide sequence ID" value="NZ_SNXK01000018.1"/>
</dbReference>
<evidence type="ECO:0008006" key="4">
    <source>
        <dbReference type="Google" id="ProtNLM"/>
    </source>
</evidence>
<name>A0A4R6NWX1_NOCIG</name>
<keyword evidence="3" id="KW-1185">Reference proteome</keyword>
<gene>
    <name evidence="2" type="ORF">DFR75_1184</name>
</gene>
<comment type="caution">
    <text evidence="2">The sequence shown here is derived from an EMBL/GenBank/DDBJ whole genome shotgun (WGS) entry which is preliminary data.</text>
</comment>
<protein>
    <recommendedName>
        <fullName evidence="4">Winged helix DNA-binding domain-containing protein</fullName>
    </recommendedName>
</protein>
<dbReference type="AlphaFoldDB" id="A0A4R6NWX1"/>
<evidence type="ECO:0000313" key="3">
    <source>
        <dbReference type="Proteomes" id="UP000295087"/>
    </source>
</evidence>
<dbReference type="EMBL" id="SNXK01000018">
    <property type="protein sequence ID" value="TDP28218.1"/>
    <property type="molecule type" value="Genomic_DNA"/>
</dbReference>